<dbReference type="CDD" id="cd00051">
    <property type="entry name" value="EFh"/>
    <property type="match status" value="1"/>
</dbReference>
<dbReference type="Gene3D" id="3.30.200.20">
    <property type="entry name" value="Phosphorylase Kinase, domain 1"/>
    <property type="match status" value="1"/>
</dbReference>
<keyword evidence="6" id="KW-0677">Repeat</keyword>
<feature type="compositionally biased region" description="Basic and acidic residues" evidence="15">
    <location>
        <begin position="413"/>
        <end position="422"/>
    </location>
</feature>
<evidence type="ECO:0000256" key="14">
    <source>
        <dbReference type="PROSITE-ProRule" id="PRU10141"/>
    </source>
</evidence>
<evidence type="ECO:0000256" key="10">
    <source>
        <dbReference type="ARBA" id="ARBA00022840"/>
    </source>
</evidence>
<feature type="compositionally biased region" description="Low complexity" evidence="15">
    <location>
        <begin position="697"/>
        <end position="716"/>
    </location>
</feature>
<feature type="compositionally biased region" description="Basic residues" evidence="15">
    <location>
        <begin position="2600"/>
        <end position="2610"/>
    </location>
</feature>
<feature type="compositionally biased region" description="Low complexity" evidence="15">
    <location>
        <begin position="2405"/>
        <end position="2422"/>
    </location>
</feature>
<feature type="compositionally biased region" description="Polar residues" evidence="15">
    <location>
        <begin position="2102"/>
        <end position="2116"/>
    </location>
</feature>
<feature type="compositionally biased region" description="Basic and acidic residues" evidence="15">
    <location>
        <begin position="2611"/>
        <end position="2620"/>
    </location>
</feature>
<evidence type="ECO:0000313" key="18">
    <source>
        <dbReference type="EMBL" id="PFH36324.1"/>
    </source>
</evidence>
<dbReference type="Pfam" id="PF00069">
    <property type="entry name" value="Pkinase"/>
    <property type="match status" value="2"/>
</dbReference>
<dbReference type="Gene3D" id="1.10.238.10">
    <property type="entry name" value="EF-hand"/>
    <property type="match status" value="2"/>
</dbReference>
<feature type="region of interest" description="Disordered" evidence="15">
    <location>
        <begin position="227"/>
        <end position="458"/>
    </location>
</feature>
<reference evidence="18 19" key="1">
    <citation type="submission" date="2017-09" db="EMBL/GenBank/DDBJ databases">
        <title>Genome sequencing of Besnoitia besnoiti strain Bb-Ger1.</title>
        <authorList>
            <person name="Schares G."/>
            <person name="Venepally P."/>
            <person name="Lorenzi H.A."/>
        </authorList>
    </citation>
    <scope>NUCLEOTIDE SEQUENCE [LARGE SCALE GENOMIC DNA]</scope>
    <source>
        <strain evidence="18 19">Bb-Ger1</strain>
    </source>
</reference>
<sequence length="2824" mass="297195">MRSREAEGASLVSRLAPTACATDASSSFAGACPESSSAPASLCLRSADDASALSYALAASHSAALQATQTAKGEAQAAVATAALTASLINRMCAHRECPCYQAPSASSPSSRSCPASSPAVSASAAGAPPARDVQTAHHASQASAWPVLRPPSAEGQTLEEPRTHECVAQLLAEKQRLREELASQVHEELDAERKRVTAELKRQRQHLVHHEEELRLLHSQLNSALREGTLPPSPRPLLAGKTRRGPARVGTLSPSAFGAAPPRRKLTPAVSQAPAASLRQSEALAEGETRSDVTAGEAVLRQEGVEETNSEETPTRNAREEGCAAGAAETDATEREDAKESEERRVDCRQSDRLQLKSEEEERAGEARDVEPKGQERPKNAGDPPSLSAENAPAHEATPHPGLDGTGAPRAHTQEGHEEGKGAFSRTGADGALGGMRAGVASSRERPDSTVSGSNTTWRRTHFKHADEVLRHGVSILSHYVMKQLVGSGTWGDVFIAVERASGLHRAVKRISKRSAKAVEHAEDEVLLLQRLDHPNIIKVYECFEDYSYVYIVMELCRGGDLYDAILQRMSAVGGPAPTSSPFAYSATPPSAWGGAAPTPRRPPRAPFDELGAAVLMHQIFSAVHYCHCKEIAHRDIKPENFLLTHPNSFKLKLIDFGLSRSFLYDADELPPRTQRRRRDAERRAPSDRGRERHGPPSALCTPSPSAAAASRPAAEGTRQDALETGEGDPEMESLSNAARISGAQSGGTEERSLETRHAETATADRREQGGRASEESTERGSSRKEQAREMQKEAESRGRSQTGDDREEMHSPWVCRSVGEALRCLQLNQERRKHRIPSLREASSLNAPPPPGSASSFSAPSSSHLPSGAASSHSAPSPTCGSACASALPQFSPAQSSEAVEREDRRGKSCSRHRLVRPLHSIVGTLHFAAPEILSMSVRDLSMYSPPRLLRAPSQEAAAEVPCREGGDGDAVGAGAAGEGAERDARREKKSTEGADGTRQAGAKPLDCKFGYDGRFADSWSCGVLLYLLLSGDLPFDGRSDADVLHRMLHSSPSFAGNVWKPISSVAKDLICRLLTVPPTSRLLPGEALRHPFFHVFLPHTIPLPLHAFPSLLGQDLRRPSFFLEPAPSWASAPLLRSASWRTLALPRGGGLPSLAPDERPGRDRGDSGVQADKTPGSDCSSGCGASAVGSPSRTACGPGPAEAAPDAVASGLAQPPLRAASVSSAFPAWLRRCRSETDVRASCADCSAARRSRRATWIRAASRGAYCGDSRGAAILSRKEGSAAASSSLAPVSPPETGAAASSPLGLAGAYTPGGALQPPLEGSLSLSALCASNFSCFREAPPPSNQDEVPAQESKSSSFPSASPLTSPSATGVRGGGASRQGGEESLREDRSFFGDAGRARPAVAHRPGDSDDASLGLDSEENGDKKPISASVAAFNAHRQALPPCASAAHLLDSIASAQEKEAERGEPRRSSAAQETQNGGKARHGKTKRKSKKRAELNINPTQAVALLERLGRLQSSSRGLIGLRVSAAGPLSASIPSAVALRAQPPLPGSSAASAPALALSAAERVQRRPRGVAGGRHVLVGGVREVAEANLAQHQWQLVLEDLANELGDGGDSVALTTAYVCWCRGPAQRQWALLHRQLPSGEKLSEDHRGVEAGRKREEKAAAGGEAAAAQRDRGDGEVGEAHKEEEGRKELKTHREEETDVETKRTDAEAARKEVENRFRRLSENAADDGDETLEKENDGDSSDSSSDSGQENGGDATKTSSDGGDDGEEEARDSCQPLPLSPVFSFPAVSVPPVFHPTTSNASSVSACSTASSWGGEERLAPAGTSDANPSPSAIREEKGAKASGNRRARFDSASSCSSTSSATTAPLPTVTTAPFLQPTAPFYPLGEMQAPPSFLPHDAPPALQDASSHHNTALVYSPRTRTAAAIAAQKAAGKQAFVAPDAIGGGAAGVRGEGLRDTPHGRPGAERGGAAPGPRAGGARRPLLTAAVAVAGDLATGAQGAGETGAESEAERRKPDVTFVEGPCSPAYGALGARGCVGPHPPAARLGAQAAAATLMALGGGVYLDQSSWQPADAGTGSSPTASGRGGRETQGSQRDAMASTATRESLPEHPFASVLSARGFTVSSRPQDCATCGPLSPRAGTDGAGDAIVRGEAERREGDRRWSLCEAETRRIDEERLRRRQEERELNFLLCSPIPHIHLPPSSPSSPHLACAATRRPAPEGLEGAGHESREHTPRVLASDFLSSRAAHSNASFPALGPSSAVARASCSPARLPPLASSSRLSASAAVLSPSSASSPQCGQICFLTPYDVRLFPFCPLAPILLERWLTYARKTVLQKKFSSTVIQIARGEFANVYNALHLSASSSLSSRPVALALAASGVRLGARRAPPAPHSSLAGGAQGAGPASPSGVAGALAGASEAAAAESLRPQTAGREAGGRVPIKSRASPGASVCSAEEIERSDCALEQLQRLEGLFMLLDRDGDGQLTPEELFQGLRHLALLLRLKWRIDGARKREATNFTKLRDKRLEEEARDVRAAEAVIRRQREFLVVCRSAPPGGAQAPHKTRVSILGASQECEGQSRAAPQLRHNNSRQRGPRCLRKTEESEERAGPSSTSSLPRCPTTQAAGGGSSGSGGAAGRDADGDAEGLGGSGGVQKAHAREGEEQDRVCGPRPSQKRNSEQPDSSAEGLEGLVDASPLQLRRRQRRRLLLAVWRDEGDAKAFVEACIRDCDTNDDGVLDLSEFLTASADERIFARQDVLKAAFHKLDRNGDGRLSVSEVQQALGWSETEDASSPHCPPECKAHDEEGEPTSLG</sequence>
<keyword evidence="9" id="KW-0106">Calcium</keyword>
<dbReference type="PROSITE" id="PS50011">
    <property type="entry name" value="PROTEIN_KINASE_DOM"/>
    <property type="match status" value="1"/>
</dbReference>
<dbReference type="InterPro" id="IPR002048">
    <property type="entry name" value="EF_hand_dom"/>
</dbReference>
<keyword evidence="3" id="KW-0723">Serine/threonine-protein kinase</keyword>
<evidence type="ECO:0000256" key="1">
    <source>
        <dbReference type="ARBA" id="ARBA00001946"/>
    </source>
</evidence>
<dbReference type="SUPFAM" id="SSF47473">
    <property type="entry name" value="EF-hand"/>
    <property type="match status" value="1"/>
</dbReference>
<dbReference type="RefSeq" id="XP_029220333.1">
    <property type="nucleotide sequence ID" value="XM_029362967.1"/>
</dbReference>
<feature type="region of interest" description="Disordered" evidence="15">
    <location>
        <begin position="2586"/>
        <end position="2703"/>
    </location>
</feature>
<keyword evidence="4" id="KW-0808">Transferase</keyword>
<organism evidence="18 19">
    <name type="scientific">Besnoitia besnoiti</name>
    <name type="common">Apicomplexan protozoan</name>
    <dbReference type="NCBI Taxonomy" id="94643"/>
    <lineage>
        <taxon>Eukaryota</taxon>
        <taxon>Sar</taxon>
        <taxon>Alveolata</taxon>
        <taxon>Apicomplexa</taxon>
        <taxon>Conoidasida</taxon>
        <taxon>Coccidia</taxon>
        <taxon>Eucoccidiorida</taxon>
        <taxon>Eimeriorina</taxon>
        <taxon>Sarcocystidae</taxon>
        <taxon>Besnoitia</taxon>
    </lineage>
</organism>
<feature type="region of interest" description="Disordered" evidence="15">
    <location>
        <begin position="2398"/>
        <end position="2422"/>
    </location>
</feature>
<feature type="region of interest" description="Disordered" evidence="15">
    <location>
        <begin position="1344"/>
        <end position="1430"/>
    </location>
</feature>
<feature type="region of interest" description="Disordered" evidence="15">
    <location>
        <begin position="1152"/>
        <end position="1187"/>
    </location>
</feature>
<feature type="compositionally biased region" description="Basic and acidic residues" evidence="15">
    <location>
        <begin position="314"/>
        <end position="323"/>
    </location>
</feature>
<feature type="region of interest" description="Disordered" evidence="15">
    <location>
        <begin position="837"/>
        <end position="914"/>
    </location>
</feature>
<evidence type="ECO:0000256" key="6">
    <source>
        <dbReference type="ARBA" id="ARBA00022737"/>
    </source>
</evidence>
<feature type="region of interest" description="Disordered" evidence="15">
    <location>
        <begin position="2137"/>
        <end position="2170"/>
    </location>
</feature>
<dbReference type="InterPro" id="IPR018247">
    <property type="entry name" value="EF_Hand_1_Ca_BS"/>
</dbReference>
<accession>A0A2A9MGN3</accession>
<feature type="compositionally biased region" description="Gly residues" evidence="15">
    <location>
        <begin position="2637"/>
        <end position="2648"/>
    </location>
</feature>
<dbReference type="SUPFAM" id="SSF56112">
    <property type="entry name" value="Protein kinase-like (PK-like)"/>
    <property type="match status" value="1"/>
</dbReference>
<gene>
    <name evidence="18" type="ORF">BESB_045160</name>
</gene>
<dbReference type="PANTHER" id="PTHR24349">
    <property type="entry name" value="SERINE/THREONINE-PROTEIN KINASE"/>
    <property type="match status" value="1"/>
</dbReference>
<feature type="compositionally biased region" description="Basic and acidic residues" evidence="15">
    <location>
        <begin position="1652"/>
        <end position="1670"/>
    </location>
</feature>
<dbReference type="SMART" id="SM00054">
    <property type="entry name" value="EFh"/>
    <property type="match status" value="3"/>
</dbReference>
<dbReference type="PROSITE" id="PS50222">
    <property type="entry name" value="EF_HAND_2"/>
    <property type="match status" value="3"/>
</dbReference>
<feature type="domain" description="EF-hand" evidence="17">
    <location>
        <begin position="2477"/>
        <end position="2512"/>
    </location>
</feature>
<feature type="compositionally biased region" description="Polar residues" evidence="15">
    <location>
        <begin position="2622"/>
        <end position="2635"/>
    </location>
</feature>
<feature type="region of interest" description="Disordered" evidence="15">
    <location>
        <begin position="957"/>
        <end position="1003"/>
    </location>
</feature>
<dbReference type="GeneID" id="40309446"/>
<evidence type="ECO:0000313" key="19">
    <source>
        <dbReference type="Proteomes" id="UP000224006"/>
    </source>
</evidence>
<evidence type="ECO:0000256" key="13">
    <source>
        <dbReference type="ARBA" id="ARBA00048679"/>
    </source>
</evidence>
<protein>
    <recommendedName>
        <fullName evidence="2">non-specific serine/threonine protein kinase</fullName>
        <ecNumber evidence="2">2.7.11.1</ecNumber>
    </recommendedName>
</protein>
<evidence type="ECO:0000256" key="15">
    <source>
        <dbReference type="SAM" id="MobiDB-lite"/>
    </source>
</evidence>
<evidence type="ECO:0000256" key="9">
    <source>
        <dbReference type="ARBA" id="ARBA00022837"/>
    </source>
</evidence>
<dbReference type="PROSITE" id="PS00108">
    <property type="entry name" value="PROTEIN_KINASE_ST"/>
    <property type="match status" value="1"/>
</dbReference>
<feature type="compositionally biased region" description="Basic and acidic residues" evidence="15">
    <location>
        <begin position="750"/>
        <end position="812"/>
    </location>
</feature>
<feature type="compositionally biased region" description="Basic and acidic residues" evidence="15">
    <location>
        <begin position="680"/>
        <end position="696"/>
    </location>
</feature>
<dbReference type="InterPro" id="IPR000719">
    <property type="entry name" value="Prot_kinase_dom"/>
</dbReference>
<feature type="region of interest" description="Disordered" evidence="15">
    <location>
        <begin position="1650"/>
        <end position="1920"/>
    </location>
</feature>
<feature type="compositionally biased region" description="Basic and acidic residues" evidence="15">
    <location>
        <begin position="1464"/>
        <end position="1475"/>
    </location>
</feature>
<feature type="binding site" evidence="14">
    <location>
        <position position="510"/>
    </location>
    <ligand>
        <name>ATP</name>
        <dbReference type="ChEBI" id="CHEBI:30616"/>
    </ligand>
</feature>
<feature type="compositionally biased region" description="Basic residues" evidence="15">
    <location>
        <begin position="1487"/>
        <end position="1499"/>
    </location>
</feature>
<evidence type="ECO:0000256" key="3">
    <source>
        <dbReference type="ARBA" id="ARBA00022527"/>
    </source>
</evidence>
<dbReference type="SMART" id="SM00220">
    <property type="entry name" value="S_TKc"/>
    <property type="match status" value="1"/>
</dbReference>
<dbReference type="EC" id="2.7.11.1" evidence="2"/>
<dbReference type="Proteomes" id="UP000224006">
    <property type="component" value="Chromosome III"/>
</dbReference>
<feature type="region of interest" description="Disordered" evidence="15">
    <location>
        <begin position="2794"/>
        <end position="2824"/>
    </location>
</feature>
<evidence type="ECO:0000259" key="16">
    <source>
        <dbReference type="PROSITE" id="PS50011"/>
    </source>
</evidence>
<feature type="compositionally biased region" description="Gly residues" evidence="15">
    <location>
        <begin position="971"/>
        <end position="980"/>
    </location>
</feature>
<feature type="domain" description="Protein kinase" evidence="16">
    <location>
        <begin position="481"/>
        <end position="1096"/>
    </location>
</feature>
<dbReference type="GO" id="GO:0005524">
    <property type="term" value="F:ATP binding"/>
    <property type="evidence" value="ECO:0007669"/>
    <property type="project" value="UniProtKB-UniRule"/>
</dbReference>
<dbReference type="Pfam" id="PF13202">
    <property type="entry name" value="EF-hand_5"/>
    <property type="match status" value="2"/>
</dbReference>
<feature type="compositionally biased region" description="Basic and acidic residues" evidence="15">
    <location>
        <begin position="1680"/>
        <end position="1733"/>
    </location>
</feature>
<feature type="compositionally biased region" description="Low complexity" evidence="15">
    <location>
        <begin position="1864"/>
        <end position="1886"/>
    </location>
</feature>
<dbReference type="PROSITE" id="PS00018">
    <property type="entry name" value="EF_HAND_1"/>
    <property type="match status" value="3"/>
</dbReference>
<evidence type="ECO:0000256" key="11">
    <source>
        <dbReference type="ARBA" id="ARBA00024334"/>
    </source>
</evidence>
<feature type="domain" description="EF-hand" evidence="17">
    <location>
        <begin position="2729"/>
        <end position="2764"/>
    </location>
</feature>
<dbReference type="InterPro" id="IPR011009">
    <property type="entry name" value="Kinase-like_dom_sf"/>
</dbReference>
<feature type="region of interest" description="Disordered" evidence="15">
    <location>
        <begin position="2215"/>
        <end position="2246"/>
    </location>
</feature>
<feature type="region of interest" description="Disordered" evidence="15">
    <location>
        <begin position="106"/>
        <end position="162"/>
    </location>
</feature>
<dbReference type="OrthoDB" id="40902at2759"/>
<dbReference type="FunFam" id="3.30.200.20:FF:000315">
    <property type="entry name" value="Calcium-dependent protein kinase 3"/>
    <property type="match status" value="1"/>
</dbReference>
<evidence type="ECO:0000256" key="2">
    <source>
        <dbReference type="ARBA" id="ARBA00012513"/>
    </source>
</evidence>
<dbReference type="VEuPathDB" id="ToxoDB:BESB_045160"/>
<feature type="compositionally biased region" description="Polar residues" evidence="15">
    <location>
        <begin position="735"/>
        <end position="749"/>
    </location>
</feature>
<comment type="catalytic activity">
    <reaction evidence="12">
        <text>L-threonyl-[protein] + ATP = O-phospho-L-threonyl-[protein] + ADP + H(+)</text>
        <dbReference type="Rhea" id="RHEA:46608"/>
        <dbReference type="Rhea" id="RHEA-COMP:11060"/>
        <dbReference type="Rhea" id="RHEA-COMP:11605"/>
        <dbReference type="ChEBI" id="CHEBI:15378"/>
        <dbReference type="ChEBI" id="CHEBI:30013"/>
        <dbReference type="ChEBI" id="CHEBI:30616"/>
        <dbReference type="ChEBI" id="CHEBI:61977"/>
        <dbReference type="ChEBI" id="CHEBI:456216"/>
        <dbReference type="EC" id="2.7.11.1"/>
    </reaction>
</comment>
<feature type="region of interest" description="Disordered" evidence="15">
    <location>
        <begin position="2436"/>
        <end position="2458"/>
    </location>
</feature>
<dbReference type="InterPro" id="IPR011992">
    <property type="entry name" value="EF-hand-dom_pair"/>
</dbReference>
<comment type="cofactor">
    <cofactor evidence="1">
        <name>Mg(2+)</name>
        <dbReference type="ChEBI" id="CHEBI:18420"/>
    </cofactor>
</comment>
<feature type="compositionally biased region" description="Basic and acidic residues" evidence="15">
    <location>
        <begin position="1159"/>
        <end position="1169"/>
    </location>
</feature>
<feature type="region of interest" description="Disordered" evidence="15">
    <location>
        <begin position="1464"/>
        <end position="1502"/>
    </location>
</feature>
<feature type="compositionally biased region" description="Low complexity" evidence="15">
    <location>
        <begin position="106"/>
        <end position="131"/>
    </location>
</feature>
<feature type="compositionally biased region" description="Polar residues" evidence="15">
    <location>
        <begin position="2081"/>
        <end position="2094"/>
    </location>
</feature>
<feature type="compositionally biased region" description="Basic and acidic residues" evidence="15">
    <location>
        <begin position="333"/>
        <end position="381"/>
    </location>
</feature>
<feature type="compositionally biased region" description="Low complexity" evidence="15">
    <location>
        <begin position="1792"/>
        <end position="1824"/>
    </location>
</feature>
<dbReference type="GO" id="GO:0005509">
    <property type="term" value="F:calcium ion binding"/>
    <property type="evidence" value="ECO:0007669"/>
    <property type="project" value="InterPro"/>
</dbReference>
<keyword evidence="8" id="KW-0418">Kinase</keyword>
<dbReference type="PROSITE" id="PS00107">
    <property type="entry name" value="PROTEIN_KINASE_ATP"/>
    <property type="match status" value="1"/>
</dbReference>
<feature type="compositionally biased region" description="Basic and acidic residues" evidence="15">
    <location>
        <begin position="1965"/>
        <end position="1977"/>
    </location>
</feature>
<keyword evidence="19" id="KW-1185">Reference proteome</keyword>
<feature type="region of interest" description="Disordered" evidence="15">
    <location>
        <begin position="2010"/>
        <end position="2030"/>
    </location>
</feature>
<name>A0A2A9MGN3_BESBE</name>
<keyword evidence="10 14" id="KW-0067">ATP-binding</keyword>
<evidence type="ECO:0000259" key="17">
    <source>
        <dbReference type="PROSITE" id="PS50222"/>
    </source>
</evidence>
<dbReference type="InterPro" id="IPR008271">
    <property type="entry name" value="Ser/Thr_kinase_AS"/>
</dbReference>
<evidence type="ECO:0000256" key="5">
    <source>
        <dbReference type="ARBA" id="ARBA00022723"/>
    </source>
</evidence>
<keyword evidence="5" id="KW-0479">Metal-binding</keyword>
<dbReference type="Gene3D" id="1.10.510.10">
    <property type="entry name" value="Transferase(Phosphotransferase) domain 1"/>
    <property type="match status" value="2"/>
</dbReference>
<comment type="similarity">
    <text evidence="11">Belongs to the protein kinase superfamily. Ser/Thr protein kinase family. CDPK subfamily.</text>
</comment>
<keyword evidence="7 14" id="KW-0547">Nucleotide-binding</keyword>
<comment type="catalytic activity">
    <reaction evidence="13">
        <text>L-seryl-[protein] + ATP = O-phospho-L-seryl-[protein] + ADP + H(+)</text>
        <dbReference type="Rhea" id="RHEA:17989"/>
        <dbReference type="Rhea" id="RHEA-COMP:9863"/>
        <dbReference type="Rhea" id="RHEA-COMP:11604"/>
        <dbReference type="ChEBI" id="CHEBI:15378"/>
        <dbReference type="ChEBI" id="CHEBI:29999"/>
        <dbReference type="ChEBI" id="CHEBI:30616"/>
        <dbReference type="ChEBI" id="CHEBI:83421"/>
        <dbReference type="ChEBI" id="CHEBI:456216"/>
        <dbReference type="EC" id="2.7.11.1"/>
    </reaction>
</comment>
<feature type="compositionally biased region" description="Basic and acidic residues" evidence="15">
    <location>
        <begin position="1386"/>
        <end position="1397"/>
    </location>
</feature>
<feature type="region of interest" description="Disordered" evidence="15">
    <location>
        <begin position="1961"/>
        <end position="1991"/>
    </location>
</feature>
<feature type="compositionally biased region" description="Low complexity" evidence="15">
    <location>
        <begin position="855"/>
        <end position="880"/>
    </location>
</feature>
<evidence type="ECO:0000256" key="7">
    <source>
        <dbReference type="ARBA" id="ARBA00022741"/>
    </source>
</evidence>
<comment type="caution">
    <text evidence="18">The sequence shown here is derived from an EMBL/GenBank/DDBJ whole genome shotgun (WGS) entry which is preliminary data.</text>
</comment>
<proteinExistence type="inferred from homology"/>
<feature type="compositionally biased region" description="Low complexity" evidence="15">
    <location>
        <begin position="1355"/>
        <end position="1376"/>
    </location>
</feature>
<evidence type="ECO:0000256" key="4">
    <source>
        <dbReference type="ARBA" id="ARBA00022679"/>
    </source>
</evidence>
<feature type="domain" description="EF-hand" evidence="17">
    <location>
        <begin position="2765"/>
        <end position="2800"/>
    </location>
</feature>
<dbReference type="EMBL" id="NWUJ01000003">
    <property type="protein sequence ID" value="PFH36324.1"/>
    <property type="molecule type" value="Genomic_DNA"/>
</dbReference>
<dbReference type="GO" id="GO:0004674">
    <property type="term" value="F:protein serine/threonine kinase activity"/>
    <property type="evidence" value="ECO:0007669"/>
    <property type="project" value="UniProtKB-KW"/>
</dbReference>
<feature type="region of interest" description="Disordered" evidence="15">
    <location>
        <begin position="671"/>
        <end position="814"/>
    </location>
</feature>
<dbReference type="InterPro" id="IPR017441">
    <property type="entry name" value="Protein_kinase_ATP_BS"/>
</dbReference>
<evidence type="ECO:0000256" key="8">
    <source>
        <dbReference type="ARBA" id="ARBA00022777"/>
    </source>
</evidence>
<feature type="compositionally biased region" description="Basic and acidic residues" evidence="15">
    <location>
        <begin position="2669"/>
        <end position="2680"/>
    </location>
</feature>
<evidence type="ECO:0000256" key="12">
    <source>
        <dbReference type="ARBA" id="ARBA00047899"/>
    </source>
</evidence>
<feature type="compositionally biased region" description="Basic and acidic residues" evidence="15">
    <location>
        <begin position="982"/>
        <end position="995"/>
    </location>
</feature>
<feature type="region of interest" description="Disordered" evidence="15">
    <location>
        <begin position="2081"/>
        <end position="2123"/>
    </location>
</feature>
<dbReference type="KEGG" id="bbes:BESB_045160"/>
<dbReference type="STRING" id="94643.A0A2A9MGN3"/>
<dbReference type="InterPro" id="IPR050205">
    <property type="entry name" value="CDPK_Ser/Thr_kinases"/>
</dbReference>